<keyword evidence="8" id="KW-1185">Reference proteome</keyword>
<evidence type="ECO:0000313" key="8">
    <source>
        <dbReference type="Proteomes" id="UP001281761"/>
    </source>
</evidence>
<dbReference type="Proteomes" id="UP001281761">
    <property type="component" value="Unassembled WGS sequence"/>
</dbReference>
<dbReference type="PANTHER" id="PTHR13296:SF0">
    <property type="entry name" value="PRE-MRNA-SPLICING FACTOR SPF27"/>
    <property type="match status" value="1"/>
</dbReference>
<dbReference type="InterPro" id="IPR008409">
    <property type="entry name" value="SPF27"/>
</dbReference>
<proteinExistence type="inferred from homology"/>
<comment type="subcellular location">
    <subcellularLocation>
        <location evidence="1">Nucleus</location>
    </subcellularLocation>
</comment>
<name>A0ABQ9Y9K2_9EUKA</name>
<evidence type="ECO:0000313" key="7">
    <source>
        <dbReference type="EMBL" id="KAK2960374.1"/>
    </source>
</evidence>
<evidence type="ECO:0000256" key="4">
    <source>
        <dbReference type="ARBA" id="ARBA00022728"/>
    </source>
</evidence>
<gene>
    <name evidence="7" type="ORF">BLNAU_4591</name>
</gene>
<dbReference type="EMBL" id="JARBJD010000023">
    <property type="protein sequence ID" value="KAK2960374.1"/>
    <property type="molecule type" value="Genomic_DNA"/>
</dbReference>
<keyword evidence="3" id="KW-0507">mRNA processing</keyword>
<dbReference type="PANTHER" id="PTHR13296">
    <property type="entry name" value="BCAS2 PROTEIN"/>
    <property type="match status" value="1"/>
</dbReference>
<comment type="similarity">
    <text evidence="2">Belongs to the SPF27 family.</text>
</comment>
<comment type="caution">
    <text evidence="7">The sequence shown here is derived from an EMBL/GenBank/DDBJ whole genome shotgun (WGS) entry which is preliminary data.</text>
</comment>
<evidence type="ECO:0000256" key="6">
    <source>
        <dbReference type="ARBA" id="ARBA00023242"/>
    </source>
</evidence>
<evidence type="ECO:0000256" key="1">
    <source>
        <dbReference type="ARBA" id="ARBA00004123"/>
    </source>
</evidence>
<evidence type="ECO:0000256" key="2">
    <source>
        <dbReference type="ARBA" id="ARBA00010788"/>
    </source>
</evidence>
<reference evidence="7 8" key="1">
    <citation type="journal article" date="2022" name="bioRxiv">
        <title>Genomics of Preaxostyla Flagellates Illuminates Evolutionary Transitions and the Path Towards Mitochondrial Loss.</title>
        <authorList>
            <person name="Novak L.V.F."/>
            <person name="Treitli S.C."/>
            <person name="Pyrih J."/>
            <person name="Halakuc P."/>
            <person name="Pipaliya S.V."/>
            <person name="Vacek V."/>
            <person name="Brzon O."/>
            <person name="Soukal P."/>
            <person name="Eme L."/>
            <person name="Dacks J.B."/>
            <person name="Karnkowska A."/>
            <person name="Elias M."/>
            <person name="Hampl V."/>
        </authorList>
    </citation>
    <scope>NUCLEOTIDE SEQUENCE [LARGE SCALE GENOMIC DNA]</scope>
    <source>
        <strain evidence="7">NAU3</strain>
        <tissue evidence="7">Gut</tissue>
    </source>
</reference>
<protein>
    <submittedName>
        <fullName evidence="7">Pre-mRNA-splicing factor SPF27</fullName>
    </submittedName>
</protein>
<evidence type="ECO:0000256" key="3">
    <source>
        <dbReference type="ARBA" id="ARBA00022664"/>
    </source>
</evidence>
<keyword evidence="4" id="KW-0747">Spliceosome</keyword>
<accession>A0ABQ9Y9K2</accession>
<keyword evidence="6" id="KW-0539">Nucleus</keyword>
<organism evidence="7 8">
    <name type="scientific">Blattamonas nauphoetae</name>
    <dbReference type="NCBI Taxonomy" id="2049346"/>
    <lineage>
        <taxon>Eukaryota</taxon>
        <taxon>Metamonada</taxon>
        <taxon>Preaxostyla</taxon>
        <taxon>Oxymonadida</taxon>
        <taxon>Blattamonas</taxon>
    </lineage>
</organism>
<sequence>MELSAPVEYISALPFIDNERGLSHVQQQVDKMIAEEMESRNESEDHFRFTEPLWMNEASIEAQKQRILDTQPLTPNEPFSEPNFDPTHNYTQEELDSILRQYQVLSESAHTELMNYYLYSKFGLDPLITYNESLKQTISQQEATLLENQEIIKRINSIRKSSQKQRGVTLSEKETEYHKEAGRIVQLKKACDTIHSEVAYLEHTAKSLGLDISDE</sequence>
<evidence type="ECO:0000256" key="5">
    <source>
        <dbReference type="ARBA" id="ARBA00023187"/>
    </source>
</evidence>
<keyword evidence="5" id="KW-0508">mRNA splicing</keyword>
<dbReference type="Pfam" id="PF05700">
    <property type="entry name" value="BCAS2"/>
    <property type="match status" value="1"/>
</dbReference>